<evidence type="ECO:0000313" key="2">
    <source>
        <dbReference type="EMBL" id="KTB38431.1"/>
    </source>
</evidence>
<dbReference type="Proteomes" id="UP000054988">
    <property type="component" value="Unassembled WGS sequence"/>
</dbReference>
<dbReference type="AlphaFoldDB" id="A0A0W0FPW2"/>
<proteinExistence type="predicted"/>
<feature type="region of interest" description="Disordered" evidence="1">
    <location>
        <begin position="65"/>
        <end position="125"/>
    </location>
</feature>
<gene>
    <name evidence="2" type="ORF">WG66_8998</name>
</gene>
<reference evidence="2 3" key="1">
    <citation type="submission" date="2015-12" db="EMBL/GenBank/DDBJ databases">
        <title>Draft genome sequence of Moniliophthora roreri, the causal agent of frosty pod rot of cacao.</title>
        <authorList>
            <person name="Aime M.C."/>
            <person name="Diaz-Valderrama J.R."/>
            <person name="Kijpornyongpan T."/>
            <person name="Phillips-Mora W."/>
        </authorList>
    </citation>
    <scope>NUCLEOTIDE SEQUENCE [LARGE SCALE GENOMIC DNA]</scope>
    <source>
        <strain evidence="2 3">MCA 2952</strain>
    </source>
</reference>
<accession>A0A0W0FPW2</accession>
<sequence length="269" mass="29239">MSAPISIYCFNTDRFDRPEPSPSPEPRLSPISSTMTRASVPPEPVPRNIQLRVQFSPKVEQIPITRAELNRTPTPPPWIGTPQLTPGIPPPGLSIPSPPNEPSLPENNANVATTESESPPSSSAPSLISIPEFINAINAVSGVTIHRTVETTSVQSATHTSLTISLNIAHDYDEVNEFLSQGLLGVIQLLMALRRTTLIRPPSPILPTSPTSTEDEEEAPPVYTIVRITDNREPITLTTDNGEERTFVPVRYVNRATVFEAGTSNQSRG</sequence>
<dbReference type="EMBL" id="LATX01001763">
    <property type="protein sequence ID" value="KTB38431.1"/>
    <property type="molecule type" value="Genomic_DNA"/>
</dbReference>
<organism evidence="2 3">
    <name type="scientific">Moniliophthora roreri</name>
    <name type="common">Frosty pod rot fungus</name>
    <name type="synonym">Monilia roreri</name>
    <dbReference type="NCBI Taxonomy" id="221103"/>
    <lineage>
        <taxon>Eukaryota</taxon>
        <taxon>Fungi</taxon>
        <taxon>Dikarya</taxon>
        <taxon>Basidiomycota</taxon>
        <taxon>Agaricomycotina</taxon>
        <taxon>Agaricomycetes</taxon>
        <taxon>Agaricomycetidae</taxon>
        <taxon>Agaricales</taxon>
        <taxon>Marasmiineae</taxon>
        <taxon>Marasmiaceae</taxon>
        <taxon>Moniliophthora</taxon>
    </lineage>
</organism>
<evidence type="ECO:0000313" key="3">
    <source>
        <dbReference type="Proteomes" id="UP000054988"/>
    </source>
</evidence>
<feature type="compositionally biased region" description="Low complexity" evidence="1">
    <location>
        <begin position="103"/>
        <end position="125"/>
    </location>
</feature>
<feature type="region of interest" description="Disordered" evidence="1">
    <location>
        <begin position="12"/>
        <end position="47"/>
    </location>
</feature>
<comment type="caution">
    <text evidence="2">The sequence shown here is derived from an EMBL/GenBank/DDBJ whole genome shotgun (WGS) entry which is preliminary data.</text>
</comment>
<name>A0A0W0FPW2_MONRR</name>
<evidence type="ECO:0000256" key="1">
    <source>
        <dbReference type="SAM" id="MobiDB-lite"/>
    </source>
</evidence>
<protein>
    <submittedName>
        <fullName evidence="2">Putative retrotransposon nucleocapsid</fullName>
    </submittedName>
</protein>
<feature type="compositionally biased region" description="Pro residues" evidence="1">
    <location>
        <begin position="87"/>
        <end position="102"/>
    </location>
</feature>